<evidence type="ECO:0000313" key="3">
    <source>
        <dbReference type="EMBL" id="MDB2294383.1"/>
    </source>
</evidence>
<evidence type="ECO:0000259" key="2">
    <source>
        <dbReference type="Pfam" id="PF13439"/>
    </source>
</evidence>
<comment type="caution">
    <text evidence="3">The sequence shown here is derived from an EMBL/GenBank/DDBJ whole genome shotgun (WGS) entry which is preliminary data.</text>
</comment>
<dbReference type="InterPro" id="IPR050194">
    <property type="entry name" value="Glycosyltransferase_grp1"/>
</dbReference>
<dbReference type="Proteomes" id="UP001210528">
    <property type="component" value="Unassembled WGS sequence"/>
</dbReference>
<dbReference type="SUPFAM" id="SSF53756">
    <property type="entry name" value="UDP-Glycosyltransferase/glycogen phosphorylase"/>
    <property type="match status" value="1"/>
</dbReference>
<keyword evidence="4" id="KW-1185">Reference proteome</keyword>
<gene>
    <name evidence="3" type="ORF">PM085_19425</name>
</gene>
<reference evidence="3 4" key="1">
    <citation type="submission" date="2023-01" db="EMBL/GenBank/DDBJ databases">
        <title>Halorubrum ezzemoulense from Santa Pola, Spain.</title>
        <authorList>
            <person name="Feng Y."/>
            <person name="Louyakis A.S."/>
            <person name="Gogarten J.P."/>
        </authorList>
    </citation>
    <scope>NUCLEOTIDE SEQUENCE [LARGE SCALE GENOMIC DNA]</scope>
    <source>
        <strain evidence="3 4">AMM015</strain>
    </source>
</reference>
<feature type="domain" description="Glycosyl transferase family 1" evidence="1">
    <location>
        <begin position="221"/>
        <end position="380"/>
    </location>
</feature>
<dbReference type="CDD" id="cd03801">
    <property type="entry name" value="GT4_PimA-like"/>
    <property type="match status" value="1"/>
</dbReference>
<dbReference type="Pfam" id="PF00534">
    <property type="entry name" value="Glycos_transf_1"/>
    <property type="match status" value="1"/>
</dbReference>
<name>A0ABT4Z875_HALEZ</name>
<accession>A0ABT4Z875</accession>
<feature type="domain" description="Glycosyltransferase subfamily 4-like N-terminal" evidence="2">
    <location>
        <begin position="17"/>
        <end position="213"/>
    </location>
</feature>
<proteinExistence type="predicted"/>
<dbReference type="Gene3D" id="3.40.50.2000">
    <property type="entry name" value="Glycogen Phosphorylase B"/>
    <property type="match status" value="2"/>
</dbReference>
<sequence length="402" mass="45497">MKIAFIHPRYPSSDGTGATYSATQIVNGLSARGHDLCVYCPREPNKQAQNSNLELRCLTGNSNHPHTMTRVNEEILSRTNEFHEFDIVHSYLMRAMPSIAKISQEIDINTVVTLNAYGGVCAKNDLLYRDKRECDHKSTPRCLSCILQSGRNTDTNYFYETGSQVFSLRLINRGESMRQNIDVYQALSSHVKETYTHFGFKTDKIEVIPNILDERFDIDHESNFTEPIKLLYVGYLKRTKGVDRLPEIISKINKKSDRVFKLTIVGDGELRQSVEQACLEREITDIVEFTGQIPNEELPSIYAEHDIFLYPGRWNEPFGRIFLEAMAAGTPVITTNTGSVKEIIGNAGVVTKQSVTSLIEAITSVVNNDELQTHSKAAKREINAYTESTVIPQFERLYESII</sequence>
<dbReference type="PANTHER" id="PTHR45947:SF3">
    <property type="entry name" value="SULFOQUINOVOSYL TRANSFERASE SQD2"/>
    <property type="match status" value="1"/>
</dbReference>
<dbReference type="InterPro" id="IPR028098">
    <property type="entry name" value="Glyco_trans_4-like_N"/>
</dbReference>
<dbReference type="PANTHER" id="PTHR45947">
    <property type="entry name" value="SULFOQUINOVOSYL TRANSFERASE SQD2"/>
    <property type="match status" value="1"/>
</dbReference>
<dbReference type="InterPro" id="IPR001296">
    <property type="entry name" value="Glyco_trans_1"/>
</dbReference>
<dbReference type="EMBL" id="JAQLUK010000101">
    <property type="protein sequence ID" value="MDB2294383.1"/>
    <property type="molecule type" value="Genomic_DNA"/>
</dbReference>
<evidence type="ECO:0000259" key="1">
    <source>
        <dbReference type="Pfam" id="PF00534"/>
    </source>
</evidence>
<evidence type="ECO:0000313" key="4">
    <source>
        <dbReference type="Proteomes" id="UP001210528"/>
    </source>
</evidence>
<dbReference type="RefSeq" id="WP_271944026.1">
    <property type="nucleotide sequence ID" value="NZ_JAQLTZ010000018.1"/>
</dbReference>
<dbReference type="Pfam" id="PF13439">
    <property type="entry name" value="Glyco_transf_4"/>
    <property type="match status" value="1"/>
</dbReference>
<organism evidence="3 4">
    <name type="scientific">Halorubrum ezzemoulense</name>
    <name type="common">Halorubrum chaoviator</name>
    <dbReference type="NCBI Taxonomy" id="337243"/>
    <lineage>
        <taxon>Archaea</taxon>
        <taxon>Methanobacteriati</taxon>
        <taxon>Methanobacteriota</taxon>
        <taxon>Stenosarchaea group</taxon>
        <taxon>Halobacteria</taxon>
        <taxon>Halobacteriales</taxon>
        <taxon>Haloferacaceae</taxon>
        <taxon>Halorubrum</taxon>
    </lineage>
</organism>
<protein>
    <submittedName>
        <fullName evidence="3">Glycosyltransferase family 4 protein</fullName>
    </submittedName>
</protein>